<dbReference type="STRING" id="1302690.BUE76_10665"/>
<dbReference type="RefSeq" id="WP_073046007.1">
    <property type="nucleotide sequence ID" value="NZ_FQUO01000015.1"/>
</dbReference>
<reference evidence="2 3" key="1">
    <citation type="submission" date="2016-11" db="EMBL/GenBank/DDBJ databases">
        <authorList>
            <person name="Jaros S."/>
            <person name="Januszkiewicz K."/>
            <person name="Wedrychowicz H."/>
        </authorList>
    </citation>
    <scope>NUCLEOTIDE SEQUENCE [LARGE SCALE GENOMIC DNA]</scope>
    <source>
        <strain evidence="2 3">DSM 26897</strain>
    </source>
</reference>
<evidence type="ECO:0008006" key="4">
    <source>
        <dbReference type="Google" id="ProtNLM"/>
    </source>
</evidence>
<feature type="signal peptide" evidence="1">
    <location>
        <begin position="1"/>
        <end position="17"/>
    </location>
</feature>
<protein>
    <recommendedName>
        <fullName evidence="4">MetA-pathway of phenol degradation</fullName>
    </recommendedName>
</protein>
<dbReference type="Proteomes" id="UP000184368">
    <property type="component" value="Unassembled WGS sequence"/>
</dbReference>
<organism evidence="2 3">
    <name type="scientific">Cnuella takakiae</name>
    <dbReference type="NCBI Taxonomy" id="1302690"/>
    <lineage>
        <taxon>Bacteria</taxon>
        <taxon>Pseudomonadati</taxon>
        <taxon>Bacteroidota</taxon>
        <taxon>Chitinophagia</taxon>
        <taxon>Chitinophagales</taxon>
        <taxon>Chitinophagaceae</taxon>
        <taxon>Cnuella</taxon>
    </lineage>
</organism>
<dbReference type="EMBL" id="FQUO01000015">
    <property type="protein sequence ID" value="SHF97865.1"/>
    <property type="molecule type" value="Genomic_DNA"/>
</dbReference>
<evidence type="ECO:0000313" key="3">
    <source>
        <dbReference type="Proteomes" id="UP000184368"/>
    </source>
</evidence>
<feature type="chain" id="PRO_5012635311" description="MetA-pathway of phenol degradation" evidence="1">
    <location>
        <begin position="18"/>
        <end position="311"/>
    </location>
</feature>
<name>A0A1M5G268_9BACT</name>
<evidence type="ECO:0000256" key="1">
    <source>
        <dbReference type="SAM" id="SignalP"/>
    </source>
</evidence>
<keyword evidence="1" id="KW-0732">Signal</keyword>
<gene>
    <name evidence="2" type="ORF">SAMN05444008_11571</name>
</gene>
<dbReference type="AlphaFoldDB" id="A0A1M5G268"/>
<proteinExistence type="predicted"/>
<keyword evidence="3" id="KW-1185">Reference proteome</keyword>
<evidence type="ECO:0000313" key="2">
    <source>
        <dbReference type="EMBL" id="SHF97865.1"/>
    </source>
</evidence>
<sequence length="311" mass="33941">MKPFLFFLLLLPFLALAQAGTVPAIKEFPVPIGRGGGSGLTQAQRDSIRAANIGIADLNTRMDGKKDIDPNEIPFTQEHSATIENLKNLKIVPADSVQRKTDLLDAGRIFNTVPVDSLYGIGLHSNFSAKAFRYLGSRVKAFTLTCSLWESGDSTMATEGSLRLHAVILDRDTVVSKIGFRQYRQGDYTAGTMNAMGIYRLNSTLDTLFLVANTNNNPDLYKGVNRTDVTEPLTASVILKAGAYYAGYIHTRTAAVMPPSMCGDTGDGDVPERWGGSLSFAYHLTGTTTFPAFIKVSSLSVNKDKRLIWFE</sequence>
<accession>A0A1M5G268</accession>